<protein>
    <submittedName>
        <fullName evidence="1">Uncharacterized protein</fullName>
    </submittedName>
</protein>
<keyword evidence="2" id="KW-1185">Reference proteome</keyword>
<sequence length="170" mass="19399">MECSAELGGSLSKTNIRHIKEQLKNQMIFSTKSFNWICLKLKLENGFSLGKSGKLKPGITTVWRIEIDKYWWLKSSFTCIFWLKKLLFRRGQTSKNRPALQGKSSENSEDFALNQNAIIPNPKPATLKPISRNENAMNTIRPNQTSQTIPVSALKYSLHSSKFLKVDSTY</sequence>
<evidence type="ECO:0000313" key="2">
    <source>
        <dbReference type="Proteomes" id="UP000276133"/>
    </source>
</evidence>
<name>A0A3M7QJQ6_BRAPC</name>
<comment type="caution">
    <text evidence="1">The sequence shown here is derived from an EMBL/GenBank/DDBJ whole genome shotgun (WGS) entry which is preliminary data.</text>
</comment>
<dbReference type="Proteomes" id="UP000276133">
    <property type="component" value="Unassembled WGS sequence"/>
</dbReference>
<gene>
    <name evidence="1" type="ORF">BpHYR1_048881</name>
</gene>
<proteinExistence type="predicted"/>
<accession>A0A3M7QJQ6</accession>
<dbReference type="EMBL" id="REGN01005945">
    <property type="protein sequence ID" value="RNA11493.1"/>
    <property type="molecule type" value="Genomic_DNA"/>
</dbReference>
<evidence type="ECO:0000313" key="1">
    <source>
        <dbReference type="EMBL" id="RNA11493.1"/>
    </source>
</evidence>
<organism evidence="1 2">
    <name type="scientific">Brachionus plicatilis</name>
    <name type="common">Marine rotifer</name>
    <name type="synonym">Brachionus muelleri</name>
    <dbReference type="NCBI Taxonomy" id="10195"/>
    <lineage>
        <taxon>Eukaryota</taxon>
        <taxon>Metazoa</taxon>
        <taxon>Spiralia</taxon>
        <taxon>Gnathifera</taxon>
        <taxon>Rotifera</taxon>
        <taxon>Eurotatoria</taxon>
        <taxon>Monogononta</taxon>
        <taxon>Pseudotrocha</taxon>
        <taxon>Ploima</taxon>
        <taxon>Brachionidae</taxon>
        <taxon>Brachionus</taxon>
    </lineage>
</organism>
<dbReference type="AlphaFoldDB" id="A0A3M7QJQ6"/>
<reference evidence="1 2" key="1">
    <citation type="journal article" date="2018" name="Sci. Rep.">
        <title>Genomic signatures of local adaptation to the degree of environmental predictability in rotifers.</title>
        <authorList>
            <person name="Franch-Gras L."/>
            <person name="Hahn C."/>
            <person name="Garcia-Roger E.M."/>
            <person name="Carmona M.J."/>
            <person name="Serra M."/>
            <person name="Gomez A."/>
        </authorList>
    </citation>
    <scope>NUCLEOTIDE SEQUENCE [LARGE SCALE GENOMIC DNA]</scope>
    <source>
        <strain evidence="1">HYR1</strain>
    </source>
</reference>